<accession>A0ABU9X4G7</accession>
<keyword evidence="1" id="KW-0812">Transmembrane</keyword>
<evidence type="ECO:0000256" key="1">
    <source>
        <dbReference type="SAM" id="Phobius"/>
    </source>
</evidence>
<dbReference type="PIRSF" id="PIRSF016919">
    <property type="entry name" value="HupE_UreJ"/>
    <property type="match status" value="1"/>
</dbReference>
<protein>
    <submittedName>
        <fullName evidence="3">HupE/UreJ family protein</fullName>
    </submittedName>
</protein>
<dbReference type="Proteomes" id="UP001461960">
    <property type="component" value="Unassembled WGS sequence"/>
</dbReference>
<feature type="signal peptide" evidence="2">
    <location>
        <begin position="1"/>
        <end position="27"/>
    </location>
</feature>
<feature type="transmembrane region" description="Helical" evidence="1">
    <location>
        <begin position="181"/>
        <end position="198"/>
    </location>
</feature>
<name>A0ABU9X4G7_9GAMM</name>
<feature type="transmembrane region" description="Helical" evidence="1">
    <location>
        <begin position="104"/>
        <end position="137"/>
    </location>
</feature>
<feature type="transmembrane region" description="Helical" evidence="1">
    <location>
        <begin position="149"/>
        <end position="169"/>
    </location>
</feature>
<evidence type="ECO:0000313" key="3">
    <source>
        <dbReference type="EMBL" id="MEN2750289.1"/>
    </source>
</evidence>
<keyword evidence="2" id="KW-0732">Signal</keyword>
<evidence type="ECO:0000256" key="2">
    <source>
        <dbReference type="SAM" id="SignalP"/>
    </source>
</evidence>
<keyword evidence="1" id="KW-0472">Membrane</keyword>
<feature type="transmembrane region" description="Helical" evidence="1">
    <location>
        <begin position="43"/>
        <end position="64"/>
    </location>
</feature>
<evidence type="ECO:0000313" key="4">
    <source>
        <dbReference type="Proteomes" id="UP001461960"/>
    </source>
</evidence>
<comment type="caution">
    <text evidence="3">The sequence shown here is derived from an EMBL/GenBank/DDBJ whole genome shotgun (WGS) entry which is preliminary data.</text>
</comment>
<keyword evidence="1" id="KW-1133">Transmembrane helix</keyword>
<proteinExistence type="predicted"/>
<organism evidence="3 4">
    <name type="scientific">Psychrobacter saeujeotis</name>
    <dbReference type="NCBI Taxonomy" id="3143436"/>
    <lineage>
        <taxon>Bacteria</taxon>
        <taxon>Pseudomonadati</taxon>
        <taxon>Pseudomonadota</taxon>
        <taxon>Gammaproteobacteria</taxon>
        <taxon>Moraxellales</taxon>
        <taxon>Moraxellaceae</taxon>
        <taxon>Psychrobacter</taxon>
    </lineage>
</organism>
<dbReference type="Pfam" id="PF04955">
    <property type="entry name" value="HupE_UreJ"/>
    <property type="match status" value="1"/>
</dbReference>
<reference evidence="3 4" key="1">
    <citation type="submission" date="2024-05" db="EMBL/GenBank/DDBJ databases">
        <authorList>
            <person name="Kim H.-Y."/>
            <person name="Kim E."/>
            <person name="Cai Y."/>
            <person name="Yang S.-M."/>
            <person name="Lee W."/>
        </authorList>
    </citation>
    <scope>NUCLEOTIDE SEQUENCE [LARGE SCALE GENOMIC DNA]</scope>
    <source>
        <strain evidence="3 4">FBL11</strain>
    </source>
</reference>
<dbReference type="InterPro" id="IPR007038">
    <property type="entry name" value="HupE_UreJ"/>
</dbReference>
<dbReference type="RefSeq" id="WP_299217366.1">
    <property type="nucleotide sequence ID" value="NZ_JBDGHN010000002.1"/>
</dbReference>
<feature type="transmembrane region" description="Helical" evidence="1">
    <location>
        <begin position="76"/>
        <end position="98"/>
    </location>
</feature>
<keyword evidence="4" id="KW-1185">Reference proteome</keyword>
<dbReference type="EMBL" id="JBDGHN010000002">
    <property type="protein sequence ID" value="MEN2750289.1"/>
    <property type="molecule type" value="Genomic_DNA"/>
</dbReference>
<gene>
    <name evidence="3" type="ORF">AAIR29_01450</name>
</gene>
<sequence length="199" mass="20202">MNKMTKLPAAKLLMTIGLMLTATLAVAHPGHGEHVSNGFLSGLLHPLMGLDHLLAMGAIGFWSIRQNTTMKRGTPLFVVGGMIAGAGLAWAGVSLAGIETGIAMSVLLVGVLIATLAKLPTAVGGTLVALFMVAHGYAHGTEMTQGSSLLLYMAGFVVATLAITFVGRGLGTMMLKADNRITRALGGVVAVIGGVLAAG</sequence>
<feature type="chain" id="PRO_5045885214" evidence="2">
    <location>
        <begin position="28"/>
        <end position="199"/>
    </location>
</feature>